<proteinExistence type="predicted"/>
<dbReference type="EMBL" id="JAGTJR010000008">
    <property type="protein sequence ID" value="KAH7055996.1"/>
    <property type="molecule type" value="Genomic_DNA"/>
</dbReference>
<protein>
    <recommendedName>
        <fullName evidence="3">Secreted protein</fullName>
    </recommendedName>
</protein>
<name>A0ABQ8GHR8_9PEZI</name>
<evidence type="ECO:0008006" key="3">
    <source>
        <dbReference type="Google" id="ProtNLM"/>
    </source>
</evidence>
<keyword evidence="2" id="KW-1185">Reference proteome</keyword>
<dbReference type="Proteomes" id="UP000774617">
    <property type="component" value="Unassembled WGS sequence"/>
</dbReference>
<comment type="caution">
    <text evidence="1">The sequence shown here is derived from an EMBL/GenBank/DDBJ whole genome shotgun (WGS) entry which is preliminary data.</text>
</comment>
<reference evidence="1 2" key="1">
    <citation type="journal article" date="2021" name="Nat. Commun.">
        <title>Genetic determinants of endophytism in the Arabidopsis root mycobiome.</title>
        <authorList>
            <person name="Mesny F."/>
            <person name="Miyauchi S."/>
            <person name="Thiergart T."/>
            <person name="Pickel B."/>
            <person name="Atanasova L."/>
            <person name="Karlsson M."/>
            <person name="Huettel B."/>
            <person name="Barry K.W."/>
            <person name="Haridas S."/>
            <person name="Chen C."/>
            <person name="Bauer D."/>
            <person name="Andreopoulos W."/>
            <person name="Pangilinan J."/>
            <person name="LaButti K."/>
            <person name="Riley R."/>
            <person name="Lipzen A."/>
            <person name="Clum A."/>
            <person name="Drula E."/>
            <person name="Henrissat B."/>
            <person name="Kohler A."/>
            <person name="Grigoriev I.V."/>
            <person name="Martin F.M."/>
            <person name="Hacquard S."/>
        </authorList>
    </citation>
    <scope>NUCLEOTIDE SEQUENCE [LARGE SCALE GENOMIC DNA]</scope>
    <source>
        <strain evidence="1 2">MPI-SDFR-AT-0080</strain>
    </source>
</reference>
<accession>A0ABQ8GHR8</accession>
<evidence type="ECO:0000313" key="2">
    <source>
        <dbReference type="Proteomes" id="UP000774617"/>
    </source>
</evidence>
<gene>
    <name evidence="1" type="ORF">B0J12DRAFT_656487</name>
</gene>
<sequence length="81" mass="9486">MQKAIATTLLFLPQVVQQHRFMRPLAVLEGRERVQDRNPEWVRQSSSRPKKLRRRCCTGQIKVHILYACAYSGTRKHVSPQ</sequence>
<organism evidence="1 2">
    <name type="scientific">Macrophomina phaseolina</name>
    <dbReference type="NCBI Taxonomy" id="35725"/>
    <lineage>
        <taxon>Eukaryota</taxon>
        <taxon>Fungi</taxon>
        <taxon>Dikarya</taxon>
        <taxon>Ascomycota</taxon>
        <taxon>Pezizomycotina</taxon>
        <taxon>Dothideomycetes</taxon>
        <taxon>Dothideomycetes incertae sedis</taxon>
        <taxon>Botryosphaeriales</taxon>
        <taxon>Botryosphaeriaceae</taxon>
        <taxon>Macrophomina</taxon>
    </lineage>
</organism>
<evidence type="ECO:0000313" key="1">
    <source>
        <dbReference type="EMBL" id="KAH7055996.1"/>
    </source>
</evidence>